<feature type="domain" description="Cadherin" evidence="9">
    <location>
        <begin position="1"/>
        <end position="104"/>
    </location>
</feature>
<evidence type="ECO:0000313" key="11">
    <source>
        <dbReference type="RefSeq" id="XP_017304554.2"/>
    </source>
</evidence>
<dbReference type="GO" id="GO:0009653">
    <property type="term" value="P:anatomical structure morphogenesis"/>
    <property type="evidence" value="ECO:0007669"/>
    <property type="project" value="UniProtKB-ARBA"/>
</dbReference>
<evidence type="ECO:0000256" key="7">
    <source>
        <dbReference type="ARBA" id="ARBA00023180"/>
    </source>
</evidence>
<dbReference type="STRING" id="121845.A0A1S4EQS5"/>
<dbReference type="FunFam" id="2.60.40.60:FF:000102">
    <property type="entry name" value="Dachsous cadherin-related 1b"/>
    <property type="match status" value="1"/>
</dbReference>
<dbReference type="PANTHER" id="PTHR24028">
    <property type="entry name" value="CADHERIN-87A"/>
    <property type="match status" value="1"/>
</dbReference>
<evidence type="ECO:0000256" key="5">
    <source>
        <dbReference type="ARBA" id="ARBA00022989"/>
    </source>
</evidence>
<keyword evidence="5" id="KW-1133">Transmembrane helix</keyword>
<dbReference type="PROSITE" id="PS50268">
    <property type="entry name" value="CADHERIN_2"/>
    <property type="match status" value="4"/>
</dbReference>
<dbReference type="InterPro" id="IPR002126">
    <property type="entry name" value="Cadherin-like_dom"/>
</dbReference>
<dbReference type="GO" id="GO:0005886">
    <property type="term" value="C:plasma membrane"/>
    <property type="evidence" value="ECO:0007669"/>
    <property type="project" value="InterPro"/>
</dbReference>
<dbReference type="PANTHER" id="PTHR24028:SF328">
    <property type="entry name" value="CADHERIN-3"/>
    <property type="match status" value="1"/>
</dbReference>
<evidence type="ECO:0000256" key="8">
    <source>
        <dbReference type="PROSITE-ProRule" id="PRU00043"/>
    </source>
</evidence>
<dbReference type="PRINTS" id="PR00205">
    <property type="entry name" value="CADHERIN"/>
</dbReference>
<keyword evidence="6" id="KW-0472">Membrane</keyword>
<evidence type="ECO:0000313" key="10">
    <source>
        <dbReference type="Proteomes" id="UP000079169"/>
    </source>
</evidence>
<dbReference type="SMART" id="SM00112">
    <property type="entry name" value="CA"/>
    <property type="match status" value="4"/>
</dbReference>
<dbReference type="GO" id="GO:0060429">
    <property type="term" value="P:epithelium development"/>
    <property type="evidence" value="ECO:0007669"/>
    <property type="project" value="UniProtKB-ARBA"/>
</dbReference>
<dbReference type="KEGG" id="dci:108254095"/>
<dbReference type="InterPro" id="IPR050174">
    <property type="entry name" value="Protocadherin/Cadherin-CA"/>
</dbReference>
<reference evidence="11" key="1">
    <citation type="submission" date="2025-08" db="UniProtKB">
        <authorList>
            <consortium name="RefSeq"/>
        </authorList>
    </citation>
    <scope>IDENTIFICATION</scope>
</reference>
<dbReference type="AlphaFoldDB" id="A0A1S4EQS5"/>
<feature type="non-terminal residue" evidence="11">
    <location>
        <position position="1"/>
    </location>
</feature>
<sequence>FPENTPRDVKRTLNAAKDRDLGIYNTQRYNIVSGNTNNAFRLSSHREKDGVLYLDLQINGVLDRETIPEYSLVIEALDGGSPPLRGSMIVNVTIQDVNDNQPIFNQSRYFATVPENATVGTSIFQVFATDADAGSNGEVEYSINRRQSDKDGLFNIDSKSGLIFVNKALDFETKEVHELVVVAKDKGLQPLETTAFVSIKVTDVNDNQPTINVIFLSDDATPKISEIAQPGEFVARISVNDPDSKTEYSNVNVTLEGGDGHFGLATQDNIIYLVIVSLPIDREQKPNYTLSVIATDTGSPPLHASKTFELKITDVNDNAPEFEQSTYHANVLEIAEPGTSVFQISAFDQDEGINSVITYSLRENTDDHPSWFQIDSKSGLITMKSNVDCETDPVPKLTVIATDNGVPALSSSATVLVTIHDVNDNEPIFDQSFYNVTIPENKPKGSCILKVRIFHTHLS</sequence>
<keyword evidence="7" id="KW-0325">Glycoprotein</keyword>
<dbReference type="Gene3D" id="2.60.40.60">
    <property type="entry name" value="Cadherins"/>
    <property type="match status" value="5"/>
</dbReference>
<evidence type="ECO:0000259" key="9">
    <source>
        <dbReference type="PROSITE" id="PS50268"/>
    </source>
</evidence>
<feature type="domain" description="Cadherin" evidence="9">
    <location>
        <begin position="224"/>
        <end position="322"/>
    </location>
</feature>
<evidence type="ECO:0000256" key="6">
    <source>
        <dbReference type="ARBA" id="ARBA00023136"/>
    </source>
</evidence>
<gene>
    <name evidence="11" type="primary">LOC108254095</name>
</gene>
<dbReference type="Proteomes" id="UP000079169">
    <property type="component" value="Unplaced"/>
</dbReference>
<feature type="domain" description="Cadherin" evidence="9">
    <location>
        <begin position="105"/>
        <end position="211"/>
    </location>
</feature>
<dbReference type="InterPro" id="IPR020894">
    <property type="entry name" value="Cadherin_CS"/>
</dbReference>
<dbReference type="GO" id="GO:0007156">
    <property type="term" value="P:homophilic cell adhesion via plasma membrane adhesion molecules"/>
    <property type="evidence" value="ECO:0007669"/>
    <property type="project" value="InterPro"/>
</dbReference>
<accession>A0A1S4EQS5</accession>
<dbReference type="FunFam" id="2.60.40.60:FF:000092">
    <property type="entry name" value="Protocadherin 8"/>
    <property type="match status" value="1"/>
</dbReference>
<dbReference type="GeneID" id="108254095"/>
<feature type="domain" description="Cadherin" evidence="9">
    <location>
        <begin position="323"/>
        <end position="429"/>
    </location>
</feature>
<evidence type="ECO:0000256" key="1">
    <source>
        <dbReference type="ARBA" id="ARBA00004167"/>
    </source>
</evidence>
<dbReference type="GO" id="GO:0005509">
    <property type="term" value="F:calcium ion binding"/>
    <property type="evidence" value="ECO:0007669"/>
    <property type="project" value="UniProtKB-UniRule"/>
</dbReference>
<protein>
    <submittedName>
        <fullName evidence="11">Protein dachsous</fullName>
    </submittedName>
</protein>
<evidence type="ECO:0000256" key="3">
    <source>
        <dbReference type="ARBA" id="ARBA00022737"/>
    </source>
</evidence>
<dbReference type="SUPFAM" id="SSF49313">
    <property type="entry name" value="Cadherin-like"/>
    <property type="match status" value="4"/>
</dbReference>
<dbReference type="CDD" id="cd11304">
    <property type="entry name" value="Cadherin_repeat"/>
    <property type="match status" value="3"/>
</dbReference>
<evidence type="ECO:0000256" key="4">
    <source>
        <dbReference type="ARBA" id="ARBA00022837"/>
    </source>
</evidence>
<dbReference type="PaxDb" id="121845-A0A1S4EQS5"/>
<proteinExistence type="predicted"/>
<organism evidence="10 11">
    <name type="scientific">Diaphorina citri</name>
    <name type="common">Asian citrus psyllid</name>
    <dbReference type="NCBI Taxonomy" id="121845"/>
    <lineage>
        <taxon>Eukaryota</taxon>
        <taxon>Metazoa</taxon>
        <taxon>Ecdysozoa</taxon>
        <taxon>Arthropoda</taxon>
        <taxon>Hexapoda</taxon>
        <taxon>Insecta</taxon>
        <taxon>Pterygota</taxon>
        <taxon>Neoptera</taxon>
        <taxon>Paraneoptera</taxon>
        <taxon>Hemiptera</taxon>
        <taxon>Sternorrhyncha</taxon>
        <taxon>Psylloidea</taxon>
        <taxon>Psyllidae</taxon>
        <taxon>Diaphorininae</taxon>
        <taxon>Diaphorina</taxon>
    </lineage>
</organism>
<keyword evidence="3" id="KW-0677">Repeat</keyword>
<name>A0A1S4EQS5_DIACI</name>
<dbReference type="PROSITE" id="PS00232">
    <property type="entry name" value="CADHERIN_1"/>
    <property type="match status" value="2"/>
</dbReference>
<dbReference type="RefSeq" id="XP_017304554.2">
    <property type="nucleotide sequence ID" value="XM_017449065.2"/>
</dbReference>
<keyword evidence="10" id="KW-1185">Reference proteome</keyword>
<comment type="subcellular location">
    <subcellularLocation>
        <location evidence="1">Membrane</location>
        <topology evidence="1">Single-pass membrane protein</topology>
    </subcellularLocation>
</comment>
<evidence type="ECO:0000256" key="2">
    <source>
        <dbReference type="ARBA" id="ARBA00022692"/>
    </source>
</evidence>
<keyword evidence="2" id="KW-0812">Transmembrane</keyword>
<keyword evidence="4 8" id="KW-0106">Calcium</keyword>
<dbReference type="Pfam" id="PF00028">
    <property type="entry name" value="Cadherin"/>
    <property type="match status" value="4"/>
</dbReference>
<dbReference type="InterPro" id="IPR015919">
    <property type="entry name" value="Cadherin-like_sf"/>
</dbReference>
<dbReference type="FunFam" id="2.60.40.60:FF:000020">
    <property type="entry name" value="Dachsous cadherin-related 1b"/>
    <property type="match status" value="2"/>
</dbReference>